<dbReference type="Gene3D" id="1.10.10.10">
    <property type="entry name" value="Winged helix-like DNA-binding domain superfamily/Winged helix DNA-binding domain"/>
    <property type="match status" value="1"/>
</dbReference>
<dbReference type="InterPro" id="IPR036388">
    <property type="entry name" value="WH-like_DNA-bd_sf"/>
</dbReference>
<dbReference type="GO" id="GO:0003677">
    <property type="term" value="F:DNA binding"/>
    <property type="evidence" value="ECO:0007669"/>
    <property type="project" value="UniProtKB-KW"/>
</dbReference>
<protein>
    <recommendedName>
        <fullName evidence="1">Arginine repressor</fullName>
    </recommendedName>
</protein>
<dbReference type="SUPFAM" id="SSF55252">
    <property type="entry name" value="C-terminal domain of arginine repressor"/>
    <property type="match status" value="1"/>
</dbReference>
<comment type="similarity">
    <text evidence="1">Belongs to the ArgR family.</text>
</comment>
<dbReference type="GO" id="GO:0051259">
    <property type="term" value="P:protein complex oligomerization"/>
    <property type="evidence" value="ECO:0007669"/>
    <property type="project" value="InterPro"/>
</dbReference>
<keyword evidence="1" id="KW-0963">Cytoplasm</keyword>
<keyword evidence="1" id="KW-0805">Transcription regulation</keyword>
<dbReference type="Proteomes" id="UP000461595">
    <property type="component" value="Unassembled WGS sequence"/>
</dbReference>
<dbReference type="InterPro" id="IPR001669">
    <property type="entry name" value="Arg_repress"/>
</dbReference>
<dbReference type="PANTHER" id="PTHR34471">
    <property type="entry name" value="ARGININE REPRESSOR"/>
    <property type="match status" value="1"/>
</dbReference>
<proteinExistence type="inferred from homology"/>
<dbReference type="GO" id="GO:1900079">
    <property type="term" value="P:regulation of arginine biosynthetic process"/>
    <property type="evidence" value="ECO:0007669"/>
    <property type="project" value="UniProtKB-UniRule"/>
</dbReference>
<keyword evidence="1" id="KW-0678">Repressor</keyword>
<accession>A0A7X3G7W8</accession>
<dbReference type="InterPro" id="IPR036251">
    <property type="entry name" value="Arg_repress_C_sf"/>
</dbReference>
<dbReference type="AlphaFoldDB" id="A0A7X3G7W8"/>
<evidence type="ECO:0000259" key="2">
    <source>
        <dbReference type="Pfam" id="PF01316"/>
    </source>
</evidence>
<keyword evidence="1" id="KW-0028">Amino-acid biosynthesis</keyword>
<dbReference type="SUPFAM" id="SSF46785">
    <property type="entry name" value="Winged helix' DNA-binding domain"/>
    <property type="match status" value="1"/>
</dbReference>
<dbReference type="GO" id="GO:0005737">
    <property type="term" value="C:cytoplasm"/>
    <property type="evidence" value="ECO:0007669"/>
    <property type="project" value="UniProtKB-SubCell"/>
</dbReference>
<organism evidence="3 4">
    <name type="scientific">Streptococcus danieliae</name>
    <dbReference type="NCBI Taxonomy" id="747656"/>
    <lineage>
        <taxon>Bacteria</taxon>
        <taxon>Bacillati</taxon>
        <taxon>Bacillota</taxon>
        <taxon>Bacilli</taxon>
        <taxon>Lactobacillales</taxon>
        <taxon>Streptococcaceae</taxon>
        <taxon>Streptococcus</taxon>
    </lineage>
</organism>
<comment type="subcellular location">
    <subcellularLocation>
        <location evidence="1">Cytoplasm</location>
    </subcellularLocation>
</comment>
<dbReference type="InterPro" id="IPR036390">
    <property type="entry name" value="WH_DNA-bd_sf"/>
</dbReference>
<dbReference type="RefSeq" id="WP_160332485.1">
    <property type="nucleotide sequence ID" value="NZ_WSRS01000018.1"/>
</dbReference>
<dbReference type="PANTHER" id="PTHR34471:SF1">
    <property type="entry name" value="ARGININE REPRESSOR"/>
    <property type="match status" value="1"/>
</dbReference>
<sequence>MRHSNADKDQRQALIRALIQGQPVRGQKEIRDYLEAQGILATQATVSRDLKEMGVLKGPDAAYQFQASAKKSPILELAVQNQMISLRVVPGQALLLKREIWARFSKDLFSILSDDDTVLLILKKGVEPSLLKHSLEKW</sequence>
<dbReference type="Pfam" id="PF01316">
    <property type="entry name" value="Arg_repressor"/>
    <property type="match status" value="1"/>
</dbReference>
<keyword evidence="1" id="KW-0238">DNA-binding</keyword>
<reference evidence="3 4" key="1">
    <citation type="submission" date="2019-12" db="EMBL/GenBank/DDBJ databases">
        <title>Microbes associate with the intestines of laboratory mice.</title>
        <authorList>
            <person name="Navarre W."/>
            <person name="Wong E."/>
        </authorList>
    </citation>
    <scope>NUCLEOTIDE SEQUENCE [LARGE SCALE GENOMIC DNA]</scope>
    <source>
        <strain evidence="3 4">NM51_B2-22</strain>
    </source>
</reference>
<gene>
    <name evidence="1" type="primary">argR</name>
    <name evidence="3" type="ORF">E5983_03275</name>
</gene>
<dbReference type="PRINTS" id="PR01467">
    <property type="entry name" value="ARGREPRESSOR"/>
</dbReference>
<dbReference type="InterPro" id="IPR020900">
    <property type="entry name" value="Arg_repress_DNA-bd"/>
</dbReference>
<name>A0A7X3G7W8_9STRE</name>
<dbReference type="EMBL" id="WSRS01000018">
    <property type="protein sequence ID" value="MVX58672.1"/>
    <property type="molecule type" value="Genomic_DNA"/>
</dbReference>
<dbReference type="GO" id="GO:0006526">
    <property type="term" value="P:L-arginine biosynthetic process"/>
    <property type="evidence" value="ECO:0007669"/>
    <property type="project" value="UniProtKB-UniPathway"/>
</dbReference>
<dbReference type="OrthoDB" id="9807089at2"/>
<comment type="function">
    <text evidence="1">Regulates arginine biosynthesis genes.</text>
</comment>
<dbReference type="GO" id="GO:0003700">
    <property type="term" value="F:DNA-binding transcription factor activity"/>
    <property type="evidence" value="ECO:0007669"/>
    <property type="project" value="UniProtKB-UniRule"/>
</dbReference>
<keyword evidence="1" id="KW-0055">Arginine biosynthesis</keyword>
<dbReference type="GO" id="GO:0034618">
    <property type="term" value="F:arginine binding"/>
    <property type="evidence" value="ECO:0007669"/>
    <property type="project" value="InterPro"/>
</dbReference>
<dbReference type="UniPathway" id="UPA00068"/>
<evidence type="ECO:0000313" key="4">
    <source>
        <dbReference type="Proteomes" id="UP000461595"/>
    </source>
</evidence>
<evidence type="ECO:0000313" key="3">
    <source>
        <dbReference type="EMBL" id="MVX58672.1"/>
    </source>
</evidence>
<comment type="pathway">
    <text evidence="1">Amino-acid biosynthesis; L-arginine biosynthesis [regulation].</text>
</comment>
<evidence type="ECO:0000256" key="1">
    <source>
        <dbReference type="HAMAP-Rule" id="MF_00173"/>
    </source>
</evidence>
<dbReference type="HAMAP" id="MF_00173">
    <property type="entry name" value="Arg_repressor"/>
    <property type="match status" value="1"/>
</dbReference>
<keyword evidence="1" id="KW-0804">Transcription</keyword>
<feature type="domain" description="Arginine repressor DNA-binding" evidence="2">
    <location>
        <begin position="7"/>
        <end position="60"/>
    </location>
</feature>
<comment type="caution">
    <text evidence="3">The sequence shown here is derived from an EMBL/GenBank/DDBJ whole genome shotgun (WGS) entry which is preliminary data.</text>
</comment>